<reference evidence="2 3" key="1">
    <citation type="journal article" date="2018" name="Nat. Ecol. Evol.">
        <title>Pezizomycetes genomes reveal the molecular basis of ectomycorrhizal truffle lifestyle.</title>
        <authorList>
            <person name="Murat C."/>
            <person name="Payen T."/>
            <person name="Noel B."/>
            <person name="Kuo A."/>
            <person name="Morin E."/>
            <person name="Chen J."/>
            <person name="Kohler A."/>
            <person name="Krizsan K."/>
            <person name="Balestrini R."/>
            <person name="Da Silva C."/>
            <person name="Montanini B."/>
            <person name="Hainaut M."/>
            <person name="Levati E."/>
            <person name="Barry K.W."/>
            <person name="Belfiori B."/>
            <person name="Cichocki N."/>
            <person name="Clum A."/>
            <person name="Dockter R.B."/>
            <person name="Fauchery L."/>
            <person name="Guy J."/>
            <person name="Iotti M."/>
            <person name="Le Tacon F."/>
            <person name="Lindquist E.A."/>
            <person name="Lipzen A."/>
            <person name="Malagnac F."/>
            <person name="Mello A."/>
            <person name="Molinier V."/>
            <person name="Miyauchi S."/>
            <person name="Poulain J."/>
            <person name="Riccioni C."/>
            <person name="Rubini A."/>
            <person name="Sitrit Y."/>
            <person name="Splivallo R."/>
            <person name="Traeger S."/>
            <person name="Wang M."/>
            <person name="Zifcakova L."/>
            <person name="Wipf D."/>
            <person name="Zambonelli A."/>
            <person name="Paolocci F."/>
            <person name="Nowrousian M."/>
            <person name="Ottonello S."/>
            <person name="Baldrian P."/>
            <person name="Spatafora J.W."/>
            <person name="Henrissat B."/>
            <person name="Nagy L.G."/>
            <person name="Aury J.M."/>
            <person name="Wincker P."/>
            <person name="Grigoriev I.V."/>
            <person name="Bonfante P."/>
            <person name="Martin F.M."/>
        </authorList>
    </citation>
    <scope>NUCLEOTIDE SEQUENCE [LARGE SCALE GENOMIC DNA]</scope>
    <source>
        <strain evidence="2 3">RN42</strain>
    </source>
</reference>
<proteinExistence type="predicted"/>
<keyword evidence="3" id="KW-1185">Reference proteome</keyword>
<organism evidence="2 3">
    <name type="scientific">Ascobolus immersus RN42</name>
    <dbReference type="NCBI Taxonomy" id="1160509"/>
    <lineage>
        <taxon>Eukaryota</taxon>
        <taxon>Fungi</taxon>
        <taxon>Dikarya</taxon>
        <taxon>Ascomycota</taxon>
        <taxon>Pezizomycotina</taxon>
        <taxon>Pezizomycetes</taxon>
        <taxon>Pezizales</taxon>
        <taxon>Ascobolaceae</taxon>
        <taxon>Ascobolus</taxon>
    </lineage>
</organism>
<dbReference type="AlphaFoldDB" id="A0A3N4HI63"/>
<feature type="compositionally biased region" description="Acidic residues" evidence="1">
    <location>
        <begin position="129"/>
        <end position="155"/>
    </location>
</feature>
<feature type="region of interest" description="Disordered" evidence="1">
    <location>
        <begin position="524"/>
        <end position="548"/>
    </location>
</feature>
<evidence type="ECO:0000256" key="1">
    <source>
        <dbReference type="SAM" id="MobiDB-lite"/>
    </source>
</evidence>
<gene>
    <name evidence="2" type="ORF">BJ508DRAFT_333863</name>
</gene>
<feature type="compositionally biased region" description="Basic and acidic residues" evidence="1">
    <location>
        <begin position="538"/>
        <end position="548"/>
    </location>
</feature>
<accession>A0A3N4HI63</accession>
<name>A0A3N4HI63_ASCIM</name>
<feature type="compositionally biased region" description="Polar residues" evidence="1">
    <location>
        <begin position="53"/>
        <end position="84"/>
    </location>
</feature>
<dbReference type="EMBL" id="ML119814">
    <property type="protein sequence ID" value="RPA73629.1"/>
    <property type="molecule type" value="Genomic_DNA"/>
</dbReference>
<evidence type="ECO:0000313" key="3">
    <source>
        <dbReference type="Proteomes" id="UP000275078"/>
    </source>
</evidence>
<sequence length="548" mass="61770">MHARNAAVMKLRAGRGSSASPAPRSTPPRTPLASSSLGGRKVPSYPARREARSSQLQQRNDETSAALQRQLQSRRTLPSPTAFSAVNEPAKRRHHSPDPYSDEEIGRHRKTQRRSKSRSVSRRPQDDTFVTDEENQEYDADEGTNTRDDEEDENDVAPRGRNLRRKQPVNSPRDPALDMQLSAPGPAPFNIQAVGERYVTGAQFVGDGFQGRLQKSGVSESVAQRLRDRATAKAHRAAKLSPADDYLFRRIYPDMWFDYGLFISAFPNEKSFTAVDGAEDTDVDIIDYMGALWQFGIDSVDPEIAADCTPASKIFEPEHSKIPYSLLRKLSSNRSCRKSESVVPVVKIFPFTADITANDPRIVTLLDEKALGHFTYHKAQSRFANSWLPEFIKASYLMPGMYYYRKQEIFCSKINQHFIALNFAIIELVLTESCAEGNSRGNNRKKNALQYLFLKNMHAFDVTYPESSEEGKEMRDLYFRWIKREIKSFSIPETTVEECLSNIPEPTEQQKDLAIAFFRSALGEPSSASTDVPPVENGENREPSDAPQ</sequence>
<feature type="region of interest" description="Disordered" evidence="1">
    <location>
        <begin position="1"/>
        <end position="182"/>
    </location>
</feature>
<feature type="compositionally biased region" description="Low complexity" evidence="1">
    <location>
        <begin position="14"/>
        <end position="23"/>
    </location>
</feature>
<protein>
    <submittedName>
        <fullName evidence="2">Uncharacterized protein</fullName>
    </submittedName>
</protein>
<feature type="compositionally biased region" description="Basic residues" evidence="1">
    <location>
        <begin position="107"/>
        <end position="121"/>
    </location>
</feature>
<evidence type="ECO:0000313" key="2">
    <source>
        <dbReference type="EMBL" id="RPA73629.1"/>
    </source>
</evidence>
<dbReference type="Proteomes" id="UP000275078">
    <property type="component" value="Unassembled WGS sequence"/>
</dbReference>